<keyword evidence="10" id="KW-1185">Reference proteome</keyword>
<organism evidence="10">
    <name type="scientific">Schizophyllum commune (strain H4-8 / FGSC 9210)</name>
    <name type="common">Split gill fungus</name>
    <dbReference type="NCBI Taxonomy" id="578458"/>
    <lineage>
        <taxon>Eukaryota</taxon>
        <taxon>Fungi</taxon>
        <taxon>Dikarya</taxon>
        <taxon>Basidiomycota</taxon>
        <taxon>Agaricomycotina</taxon>
        <taxon>Agaricomycetes</taxon>
        <taxon>Agaricomycetidae</taxon>
        <taxon>Agaricales</taxon>
        <taxon>Schizophyllaceae</taxon>
        <taxon>Schizophyllum</taxon>
    </lineage>
</organism>
<dbReference type="PANTHER" id="PTHR12983">
    <property type="entry name" value="RING FINGER 10 FAMILY MEMBER"/>
    <property type="match status" value="1"/>
</dbReference>
<feature type="region of interest" description="Disordered" evidence="7">
    <location>
        <begin position="610"/>
        <end position="638"/>
    </location>
</feature>
<dbReference type="VEuPathDB" id="FungiDB:SCHCODRAFT_02675506"/>
<reference evidence="9 10" key="1">
    <citation type="journal article" date="2010" name="Nat. Biotechnol.">
        <title>Genome sequence of the model mushroom Schizophyllum commune.</title>
        <authorList>
            <person name="Ohm R.A."/>
            <person name="de Jong J.F."/>
            <person name="Lugones L.G."/>
            <person name="Aerts A."/>
            <person name="Kothe E."/>
            <person name="Stajich J.E."/>
            <person name="de Vries R.P."/>
            <person name="Record E."/>
            <person name="Levasseur A."/>
            <person name="Baker S.E."/>
            <person name="Bartholomew K.A."/>
            <person name="Coutinho P.M."/>
            <person name="Erdmann S."/>
            <person name="Fowler T.J."/>
            <person name="Gathman A.C."/>
            <person name="Lombard V."/>
            <person name="Henrissat B."/>
            <person name="Knabe N."/>
            <person name="Kuees U."/>
            <person name="Lilly W.W."/>
            <person name="Lindquist E."/>
            <person name="Lucas S."/>
            <person name="Magnuson J.K."/>
            <person name="Piumi F."/>
            <person name="Raudaskoski M."/>
            <person name="Salamov A."/>
            <person name="Schmutz J."/>
            <person name="Schwarze F.W.M.R."/>
            <person name="vanKuyk P.A."/>
            <person name="Horton J.S."/>
            <person name="Grigoriev I.V."/>
            <person name="Woesten H.A.B."/>
        </authorList>
    </citation>
    <scope>NUCLEOTIDE SEQUENCE [LARGE SCALE GENOMIC DNA]</scope>
    <source>
        <strain evidence="10">H4-8 / FGSC 9210</strain>
    </source>
</reference>
<dbReference type="GO" id="GO:0005737">
    <property type="term" value="C:cytoplasm"/>
    <property type="evidence" value="ECO:0007669"/>
    <property type="project" value="UniProtKB-SubCell"/>
</dbReference>
<dbReference type="Pfam" id="PF00097">
    <property type="entry name" value="zf-C3HC4"/>
    <property type="match status" value="1"/>
</dbReference>
<dbReference type="SMART" id="SM00184">
    <property type="entry name" value="RING"/>
    <property type="match status" value="1"/>
</dbReference>
<feature type="compositionally biased region" description="Basic and acidic residues" evidence="7">
    <location>
        <begin position="503"/>
        <end position="517"/>
    </location>
</feature>
<sequence length="638" mass="70866">MSNAVSHATSPNNKRSSKTAPTTSINHLLNFSLPPRQTHPTALPRRSRKTAQHGAAYNKERFVNAQYRFLMNPTGDYTVHFADPDIFFQWQDILQVIIPRSSAIASSGDRDEGHTSCPICLSTPTAPRMTRCGHVFCYPCILHYLNTSDNRKWVHCPLCTDTFNERQLKAVKWFDEFSLLPEEDAQDAPADSAASASSSSALRLESTPNPGTTMRFRLMQRPSITTLALPRSTTWPSDVLPLHQAPFHFLPDVFTYAKFMLATPDQLIADLAHDLDALEGEKRMMAGDDLGISFIEAAETKVRQQIEKARALESPPLMEAIERTKREQQELERRAAARKAQQYQRSAPAPADEVPTELLAVKGTPSNVAPSSPAPRQRRNLNPPPPSTSTYYFYQAANGLPIFLHPLDIKILHQHFARTSPPDVSGYAALPDSLRLTIAHATPTTLDPDLRKRCKYLSHVPEGADVVFVEVEEASLAGVVGREGLRAFEGALKTRNTRRREKERREERDLRGRRERAAQQQQHEQATSWLPPPPASYTPPRSVSPGATSEDVEPSPAVVAQAASGAWGQRSFASTLSTAASSQTPRRSRTLAQEMQDEYDFDVAWHEMEQRGASVGSSGRKKKNNKMVVLGGGGGRRR</sequence>
<dbReference type="PROSITE" id="PS00518">
    <property type="entry name" value="ZF_RING_1"/>
    <property type="match status" value="1"/>
</dbReference>
<dbReference type="GO" id="GO:0000976">
    <property type="term" value="F:transcription cis-regulatory region binding"/>
    <property type="evidence" value="ECO:0007669"/>
    <property type="project" value="TreeGrafter"/>
</dbReference>
<evidence type="ECO:0000256" key="4">
    <source>
        <dbReference type="ARBA" id="ARBA00022771"/>
    </source>
</evidence>
<evidence type="ECO:0000259" key="8">
    <source>
        <dbReference type="PROSITE" id="PS50089"/>
    </source>
</evidence>
<feature type="region of interest" description="Disordered" evidence="7">
    <location>
        <begin position="317"/>
        <end position="387"/>
    </location>
</feature>
<feature type="region of interest" description="Disordered" evidence="7">
    <location>
        <begin position="184"/>
        <end position="214"/>
    </location>
</feature>
<feature type="compositionally biased region" description="Low complexity" evidence="7">
    <location>
        <begin position="338"/>
        <end position="347"/>
    </location>
</feature>
<dbReference type="FunCoup" id="D8PR66">
    <property type="interactions" value="294"/>
</dbReference>
<evidence type="ECO:0000256" key="2">
    <source>
        <dbReference type="ARBA" id="ARBA00022490"/>
    </source>
</evidence>
<evidence type="ECO:0000313" key="10">
    <source>
        <dbReference type="Proteomes" id="UP000007431"/>
    </source>
</evidence>
<proteinExistence type="predicted"/>
<feature type="domain" description="RING-type" evidence="8">
    <location>
        <begin position="117"/>
        <end position="160"/>
    </location>
</feature>
<feature type="compositionally biased region" description="Basic and acidic residues" evidence="7">
    <location>
        <begin position="320"/>
        <end position="335"/>
    </location>
</feature>
<evidence type="ECO:0000256" key="7">
    <source>
        <dbReference type="SAM" id="MobiDB-lite"/>
    </source>
</evidence>
<feature type="region of interest" description="Disordered" evidence="7">
    <location>
        <begin position="1"/>
        <end position="55"/>
    </location>
</feature>
<keyword evidence="3" id="KW-0479">Metal-binding</keyword>
<dbReference type="EMBL" id="GL377302">
    <property type="protein sequence ID" value="EFJ02473.1"/>
    <property type="molecule type" value="Genomic_DNA"/>
</dbReference>
<dbReference type="InParanoid" id="D8PR66"/>
<evidence type="ECO:0000313" key="9">
    <source>
        <dbReference type="EMBL" id="EFJ02473.1"/>
    </source>
</evidence>
<dbReference type="Gene3D" id="3.30.40.10">
    <property type="entry name" value="Zinc/RING finger domain, C3HC4 (zinc finger)"/>
    <property type="match status" value="1"/>
</dbReference>
<dbReference type="GeneID" id="9592386"/>
<feature type="compositionally biased region" description="Low complexity" evidence="7">
    <location>
        <begin position="574"/>
        <end position="584"/>
    </location>
</feature>
<accession>D8PR66</accession>
<dbReference type="RefSeq" id="XP_003037375.1">
    <property type="nucleotide sequence ID" value="XM_003037329.1"/>
</dbReference>
<comment type="subcellular location">
    <subcellularLocation>
        <location evidence="1">Cytoplasm</location>
    </subcellularLocation>
</comment>
<dbReference type="InterPro" id="IPR017907">
    <property type="entry name" value="Znf_RING_CS"/>
</dbReference>
<dbReference type="OMA" id="PRWKKCP"/>
<dbReference type="GO" id="GO:0045944">
    <property type="term" value="P:positive regulation of transcription by RNA polymerase II"/>
    <property type="evidence" value="ECO:0007669"/>
    <property type="project" value="TreeGrafter"/>
</dbReference>
<gene>
    <name evidence="9" type="ORF">SCHCODRAFT_80865</name>
</gene>
<protein>
    <recommendedName>
        <fullName evidence="8">RING-type domain-containing protein</fullName>
    </recommendedName>
</protein>
<feature type="compositionally biased region" description="Polar residues" evidence="7">
    <location>
        <begin position="1"/>
        <end position="29"/>
    </location>
</feature>
<dbReference type="GO" id="GO:0008270">
    <property type="term" value="F:zinc ion binding"/>
    <property type="evidence" value="ECO:0007669"/>
    <property type="project" value="UniProtKB-KW"/>
</dbReference>
<evidence type="ECO:0000256" key="5">
    <source>
        <dbReference type="ARBA" id="ARBA00022833"/>
    </source>
</evidence>
<dbReference type="InterPro" id="IPR001841">
    <property type="entry name" value="Znf_RING"/>
</dbReference>
<dbReference type="HOGENOM" id="CLU_011811_1_1_1"/>
<dbReference type="PROSITE" id="PS50089">
    <property type="entry name" value="ZF_RING_2"/>
    <property type="match status" value="1"/>
</dbReference>
<feature type="region of interest" description="Disordered" evidence="7">
    <location>
        <begin position="495"/>
        <end position="561"/>
    </location>
</feature>
<dbReference type="AlphaFoldDB" id="D8PR66"/>
<keyword evidence="2" id="KW-0963">Cytoplasm</keyword>
<feature type="region of interest" description="Disordered" evidence="7">
    <location>
        <begin position="574"/>
        <end position="595"/>
    </location>
</feature>
<dbReference type="CDD" id="cd16536">
    <property type="entry name" value="RING-HC_RNF10"/>
    <property type="match status" value="1"/>
</dbReference>
<dbReference type="STRING" id="578458.D8PR66"/>
<dbReference type="InterPro" id="IPR039739">
    <property type="entry name" value="MAG2/RNF10"/>
</dbReference>
<dbReference type="PANTHER" id="PTHR12983:SF9">
    <property type="entry name" value="E3 UBIQUITIN-PROTEIN LIGASE RNF10"/>
    <property type="match status" value="1"/>
</dbReference>
<name>D8PR66_SCHCM</name>
<dbReference type="Proteomes" id="UP000007431">
    <property type="component" value="Unassembled WGS sequence"/>
</dbReference>
<dbReference type="KEGG" id="scm:SCHCO_02675506"/>
<evidence type="ECO:0000256" key="1">
    <source>
        <dbReference type="ARBA" id="ARBA00004496"/>
    </source>
</evidence>
<keyword evidence="4 6" id="KW-0863">Zinc-finger</keyword>
<dbReference type="OrthoDB" id="302966at2759"/>
<evidence type="ECO:0000256" key="3">
    <source>
        <dbReference type="ARBA" id="ARBA00022723"/>
    </source>
</evidence>
<feature type="compositionally biased region" description="Low complexity" evidence="7">
    <location>
        <begin position="187"/>
        <end position="201"/>
    </location>
</feature>
<dbReference type="InterPro" id="IPR013083">
    <property type="entry name" value="Znf_RING/FYVE/PHD"/>
</dbReference>
<keyword evidence="5" id="KW-0862">Zinc</keyword>
<dbReference type="SUPFAM" id="SSF57850">
    <property type="entry name" value="RING/U-box"/>
    <property type="match status" value="1"/>
</dbReference>
<dbReference type="InterPro" id="IPR018957">
    <property type="entry name" value="Znf_C3HC4_RING-type"/>
</dbReference>
<dbReference type="eggNOG" id="KOG2164">
    <property type="taxonomic scope" value="Eukaryota"/>
</dbReference>
<evidence type="ECO:0000256" key="6">
    <source>
        <dbReference type="PROSITE-ProRule" id="PRU00175"/>
    </source>
</evidence>